<feature type="transmembrane region" description="Helical" evidence="1">
    <location>
        <begin position="12"/>
        <end position="32"/>
    </location>
</feature>
<sequence>MQLDLVLCGFLLLFGLLTDFLLGFLLLVHPLIARSLAVPLIGKYHMFPCSISRMGLLAVWLRFPFYYPATYVASVSAMFPVSLYCLPDFFFSACNGPVGWRGCISNQTLL</sequence>
<keyword evidence="1" id="KW-1133">Transmembrane helix</keyword>
<name>A0A2M4D8A2_ANODA</name>
<organism evidence="2">
    <name type="scientific">Anopheles darlingi</name>
    <name type="common">Mosquito</name>
    <dbReference type="NCBI Taxonomy" id="43151"/>
    <lineage>
        <taxon>Eukaryota</taxon>
        <taxon>Metazoa</taxon>
        <taxon>Ecdysozoa</taxon>
        <taxon>Arthropoda</taxon>
        <taxon>Hexapoda</taxon>
        <taxon>Insecta</taxon>
        <taxon>Pterygota</taxon>
        <taxon>Neoptera</taxon>
        <taxon>Endopterygota</taxon>
        <taxon>Diptera</taxon>
        <taxon>Nematocera</taxon>
        <taxon>Culicoidea</taxon>
        <taxon>Culicidae</taxon>
        <taxon>Anophelinae</taxon>
        <taxon>Anopheles</taxon>
    </lineage>
</organism>
<keyword evidence="1" id="KW-0812">Transmembrane</keyword>
<feature type="transmembrane region" description="Helical" evidence="1">
    <location>
        <begin position="69"/>
        <end position="91"/>
    </location>
</feature>
<keyword evidence="1" id="KW-0472">Membrane</keyword>
<proteinExistence type="predicted"/>
<accession>A0A2M4D8A2</accession>
<reference evidence="2" key="1">
    <citation type="submission" date="2018-01" db="EMBL/GenBank/DDBJ databases">
        <title>An insight into the sialome of Amazonian anophelines.</title>
        <authorList>
            <person name="Ribeiro J.M."/>
            <person name="Scarpassa V."/>
            <person name="Calvo E."/>
        </authorList>
    </citation>
    <scope>NUCLEOTIDE SEQUENCE</scope>
</reference>
<protein>
    <submittedName>
        <fullName evidence="2">Uncharacterized protein</fullName>
    </submittedName>
</protein>
<dbReference type="AlphaFoldDB" id="A0A2M4D8A2"/>
<evidence type="ECO:0000313" key="2">
    <source>
        <dbReference type="EMBL" id="MBW73814.1"/>
    </source>
</evidence>
<dbReference type="EMBL" id="GGFL01009636">
    <property type="protein sequence ID" value="MBW73814.1"/>
    <property type="molecule type" value="Transcribed_RNA"/>
</dbReference>
<evidence type="ECO:0000256" key="1">
    <source>
        <dbReference type="SAM" id="Phobius"/>
    </source>
</evidence>